<keyword evidence="3" id="KW-0378">Hydrolase</keyword>
<protein>
    <submittedName>
        <fullName evidence="11">Peptidase M12B domain-containing protein</fullName>
    </submittedName>
</protein>
<keyword evidence="1" id="KW-0645">Protease</keyword>
<dbReference type="Pfam" id="PF17771">
    <property type="entry name" value="ADAMTS_CR_2"/>
    <property type="match status" value="1"/>
</dbReference>
<proteinExistence type="predicted"/>
<accession>A0A915IJ45</accession>
<dbReference type="Proteomes" id="UP000887565">
    <property type="component" value="Unplaced"/>
</dbReference>
<feature type="binding site" evidence="8">
    <location>
        <position position="37"/>
    </location>
    <ligand>
        <name>Zn(2+)</name>
        <dbReference type="ChEBI" id="CHEBI:29105"/>
        <note>catalytic</note>
    </ligand>
</feature>
<dbReference type="InterPro" id="IPR036383">
    <property type="entry name" value="TSP1_rpt_sf"/>
</dbReference>
<keyword evidence="2 8" id="KW-0479">Metal-binding</keyword>
<dbReference type="GO" id="GO:0006508">
    <property type="term" value="P:proteolysis"/>
    <property type="evidence" value="ECO:0007669"/>
    <property type="project" value="UniProtKB-KW"/>
</dbReference>
<evidence type="ECO:0000313" key="11">
    <source>
        <dbReference type="WBParaSite" id="nRc.2.0.1.t13402-RA"/>
    </source>
</evidence>
<dbReference type="Gene3D" id="2.20.100.10">
    <property type="entry name" value="Thrombospondin type-1 (TSP1) repeat"/>
    <property type="match status" value="1"/>
</dbReference>
<keyword evidence="5" id="KW-0482">Metalloprotease</keyword>
<keyword evidence="7" id="KW-0325">Glycoprotein</keyword>
<dbReference type="InterPro" id="IPR024079">
    <property type="entry name" value="MetalloPept_cat_dom_sf"/>
</dbReference>
<keyword evidence="6" id="KW-1015">Disulfide bond</keyword>
<dbReference type="PANTHER" id="PTHR13723">
    <property type="entry name" value="ADAMTS A DISINTEGRIN AND METALLOPROTEASE WITH THROMBOSPONDIN MOTIFS PROTEASE"/>
    <property type="match status" value="1"/>
</dbReference>
<feature type="binding site" evidence="8">
    <location>
        <position position="41"/>
    </location>
    <ligand>
        <name>Zn(2+)</name>
        <dbReference type="ChEBI" id="CHEBI:29105"/>
        <note>catalytic</note>
    </ligand>
</feature>
<dbReference type="GO" id="GO:0031012">
    <property type="term" value="C:extracellular matrix"/>
    <property type="evidence" value="ECO:0007669"/>
    <property type="project" value="TreeGrafter"/>
</dbReference>
<dbReference type="Gene3D" id="3.40.1620.60">
    <property type="match status" value="1"/>
</dbReference>
<dbReference type="AlphaFoldDB" id="A0A915IJ45"/>
<dbReference type="PROSITE" id="PS50215">
    <property type="entry name" value="ADAM_MEPRO"/>
    <property type="match status" value="1"/>
</dbReference>
<sequence length="336" mass="36803">MGNKISGLTRVGGVCEAENACTVLEGFDFSAALVGAHEIAHALGVNHDEPNCDSTHIMAQSLGPGRIGWSSCSIRELQTEMSKLDDDGRNCLRETSSHKPALDLDGLPLPGIQFNANDQCALVFSPNHRQRPVPREASDNICHMMFCGLGFIGPIISSNPALEGTICGQDKYCQYGQCIQFPTGINGYPVSINGQWSSWSSIDCAQCSCGPVLGSIGVMASSRACSDPIPSDGGRTCYGSKIRASICKEFCPFAKFTSKSYVKRVCLERKRRSFDYALLGTGIRLVNSPCKILRHIWFHSGYSLRDTDEHNLHIYIEQSCLRNEILICFRGTLDYK</sequence>
<evidence type="ECO:0000256" key="7">
    <source>
        <dbReference type="ARBA" id="ARBA00023180"/>
    </source>
</evidence>
<evidence type="ECO:0000256" key="1">
    <source>
        <dbReference type="ARBA" id="ARBA00022670"/>
    </source>
</evidence>
<dbReference type="GO" id="GO:0046872">
    <property type="term" value="F:metal ion binding"/>
    <property type="evidence" value="ECO:0007669"/>
    <property type="project" value="UniProtKB-KW"/>
</dbReference>
<feature type="domain" description="Peptidase M12B" evidence="9">
    <location>
        <begin position="1"/>
        <end position="83"/>
    </location>
</feature>
<reference evidence="11" key="1">
    <citation type="submission" date="2022-11" db="UniProtKB">
        <authorList>
            <consortium name="WormBaseParasite"/>
        </authorList>
    </citation>
    <scope>IDENTIFICATION</scope>
</reference>
<name>A0A915IJ45_ROMCU</name>
<dbReference type="OMA" id="RASICKE"/>
<dbReference type="GO" id="GO:0030198">
    <property type="term" value="P:extracellular matrix organization"/>
    <property type="evidence" value="ECO:0007669"/>
    <property type="project" value="TreeGrafter"/>
</dbReference>
<feature type="binding site" evidence="8">
    <location>
        <position position="47"/>
    </location>
    <ligand>
        <name>Zn(2+)</name>
        <dbReference type="ChEBI" id="CHEBI:29105"/>
        <note>catalytic</note>
    </ligand>
</feature>
<keyword evidence="10" id="KW-1185">Reference proteome</keyword>
<organism evidence="10 11">
    <name type="scientific">Romanomermis culicivorax</name>
    <name type="common">Nematode worm</name>
    <dbReference type="NCBI Taxonomy" id="13658"/>
    <lineage>
        <taxon>Eukaryota</taxon>
        <taxon>Metazoa</taxon>
        <taxon>Ecdysozoa</taxon>
        <taxon>Nematoda</taxon>
        <taxon>Enoplea</taxon>
        <taxon>Dorylaimia</taxon>
        <taxon>Mermithida</taxon>
        <taxon>Mermithoidea</taxon>
        <taxon>Mermithidae</taxon>
        <taxon>Romanomermis</taxon>
    </lineage>
</organism>
<keyword evidence="4 8" id="KW-0862">Zinc</keyword>
<dbReference type="Gene3D" id="3.40.390.10">
    <property type="entry name" value="Collagenase (Catalytic Domain)"/>
    <property type="match status" value="1"/>
</dbReference>
<dbReference type="PANTHER" id="PTHR13723:SF200">
    <property type="entry name" value="ADAM METALLOPEPTIDASE WITH THROMBOSPONDIN TYPE 1 MOTIF B, ISOFORM B"/>
    <property type="match status" value="1"/>
</dbReference>
<dbReference type="GO" id="GO:0004222">
    <property type="term" value="F:metalloendopeptidase activity"/>
    <property type="evidence" value="ECO:0007669"/>
    <property type="project" value="InterPro"/>
</dbReference>
<evidence type="ECO:0000256" key="3">
    <source>
        <dbReference type="ARBA" id="ARBA00022801"/>
    </source>
</evidence>
<evidence type="ECO:0000313" key="10">
    <source>
        <dbReference type="Proteomes" id="UP000887565"/>
    </source>
</evidence>
<dbReference type="WBParaSite" id="nRc.2.0.1.t13402-RA">
    <property type="protein sequence ID" value="nRc.2.0.1.t13402-RA"/>
    <property type="gene ID" value="nRc.2.0.1.g13402"/>
</dbReference>
<evidence type="ECO:0000256" key="8">
    <source>
        <dbReference type="PROSITE-ProRule" id="PRU00276"/>
    </source>
</evidence>
<evidence type="ECO:0000256" key="4">
    <source>
        <dbReference type="ARBA" id="ARBA00022833"/>
    </source>
</evidence>
<evidence type="ECO:0000256" key="6">
    <source>
        <dbReference type="ARBA" id="ARBA00023157"/>
    </source>
</evidence>
<evidence type="ECO:0000256" key="2">
    <source>
        <dbReference type="ARBA" id="ARBA00022723"/>
    </source>
</evidence>
<dbReference type="SUPFAM" id="SSF55486">
    <property type="entry name" value="Metalloproteases ('zincins'), catalytic domain"/>
    <property type="match status" value="1"/>
</dbReference>
<feature type="active site" evidence="8">
    <location>
        <position position="38"/>
    </location>
</feature>
<evidence type="ECO:0000256" key="5">
    <source>
        <dbReference type="ARBA" id="ARBA00023049"/>
    </source>
</evidence>
<dbReference type="InterPro" id="IPR050439">
    <property type="entry name" value="ADAMTS_ADAMTS-like"/>
</dbReference>
<comment type="caution">
    <text evidence="8">Lacks conserved residue(s) required for the propagation of feature annotation.</text>
</comment>
<dbReference type="InterPro" id="IPR041645">
    <property type="entry name" value="ADAMTS_CR_2"/>
</dbReference>
<dbReference type="Pfam" id="PF01421">
    <property type="entry name" value="Reprolysin"/>
    <property type="match status" value="1"/>
</dbReference>
<dbReference type="InterPro" id="IPR001590">
    <property type="entry name" value="Peptidase_M12B"/>
</dbReference>
<evidence type="ECO:0000259" key="9">
    <source>
        <dbReference type="PROSITE" id="PS50215"/>
    </source>
</evidence>